<sequence>MAVIKKRVLQLSTGKQVKLSGMTLCITSFLEVGEGFTRNILYSDEDRPKEASPSPVANPYGLTQDEIMEMADYCIGLWMQLKDRIRQHGIKSPEIFRRNP</sequence>
<keyword evidence="2" id="KW-1185">Reference proteome</keyword>
<proteinExistence type="predicted"/>
<accession>A0A7K1U0B0</accession>
<protein>
    <submittedName>
        <fullName evidence="1">Uncharacterized protein</fullName>
    </submittedName>
</protein>
<evidence type="ECO:0000313" key="1">
    <source>
        <dbReference type="EMBL" id="MVT07736.1"/>
    </source>
</evidence>
<dbReference type="Proteomes" id="UP000461730">
    <property type="component" value="Unassembled WGS sequence"/>
</dbReference>
<organism evidence="1 2">
    <name type="scientific">Chitinophaga tropicalis</name>
    <dbReference type="NCBI Taxonomy" id="2683588"/>
    <lineage>
        <taxon>Bacteria</taxon>
        <taxon>Pseudomonadati</taxon>
        <taxon>Bacteroidota</taxon>
        <taxon>Chitinophagia</taxon>
        <taxon>Chitinophagales</taxon>
        <taxon>Chitinophagaceae</taxon>
        <taxon>Chitinophaga</taxon>
    </lineage>
</organism>
<gene>
    <name evidence="1" type="ORF">GO493_05645</name>
</gene>
<dbReference type="AlphaFoldDB" id="A0A7K1U0B0"/>
<dbReference type="EMBL" id="WRXN01000001">
    <property type="protein sequence ID" value="MVT07736.1"/>
    <property type="molecule type" value="Genomic_DNA"/>
</dbReference>
<evidence type="ECO:0000313" key="2">
    <source>
        <dbReference type="Proteomes" id="UP000461730"/>
    </source>
</evidence>
<reference evidence="1 2" key="1">
    <citation type="submission" date="2019-12" db="EMBL/GenBank/DDBJ databases">
        <title>Chitinophaga sp. strain ysch24 (GDMCC 1.1355), whole genome shotgun sequence.</title>
        <authorList>
            <person name="Zhang X."/>
        </authorList>
    </citation>
    <scope>NUCLEOTIDE SEQUENCE [LARGE SCALE GENOMIC DNA]</scope>
    <source>
        <strain evidence="2">ysch24</strain>
    </source>
</reference>
<dbReference type="RefSeq" id="WP_157305116.1">
    <property type="nucleotide sequence ID" value="NZ_WRXN01000001.1"/>
</dbReference>
<name>A0A7K1U0B0_9BACT</name>
<comment type="caution">
    <text evidence="1">The sequence shown here is derived from an EMBL/GenBank/DDBJ whole genome shotgun (WGS) entry which is preliminary data.</text>
</comment>